<feature type="transmembrane region" description="Helical" evidence="11">
    <location>
        <begin position="319"/>
        <end position="346"/>
    </location>
</feature>
<dbReference type="InterPro" id="IPR001182">
    <property type="entry name" value="FtsW/RodA"/>
</dbReference>
<dbReference type="HAMAP" id="MF_02079">
    <property type="entry name" value="PGT_RodA"/>
    <property type="match status" value="1"/>
</dbReference>
<dbReference type="GO" id="GO:0015648">
    <property type="term" value="F:lipid-linked peptidoglycan transporter activity"/>
    <property type="evidence" value="ECO:0007669"/>
    <property type="project" value="TreeGrafter"/>
</dbReference>
<evidence type="ECO:0000256" key="8">
    <source>
        <dbReference type="ARBA" id="ARBA00022989"/>
    </source>
</evidence>
<keyword evidence="3 11" id="KW-0328">Glycosyltransferase</keyword>
<keyword evidence="9 11" id="KW-0472">Membrane</keyword>
<feature type="transmembrane region" description="Helical" evidence="11">
    <location>
        <begin position="151"/>
        <end position="168"/>
    </location>
</feature>
<dbReference type="GO" id="GO:0071555">
    <property type="term" value="P:cell wall organization"/>
    <property type="evidence" value="ECO:0007669"/>
    <property type="project" value="UniProtKB-KW"/>
</dbReference>
<comment type="similarity">
    <text evidence="11">Belongs to the SEDS family. MrdB/RodA subfamily.</text>
</comment>
<reference evidence="12" key="1">
    <citation type="submission" date="2023-07" db="EMBL/GenBank/DDBJ databases">
        <title>Genome content predicts the carbon catabolic preferences of heterotrophic bacteria.</title>
        <authorList>
            <person name="Gralka M."/>
        </authorList>
    </citation>
    <scope>NUCLEOTIDE SEQUENCE</scope>
    <source>
        <strain evidence="12">I3M17_2</strain>
    </source>
</reference>
<evidence type="ECO:0000256" key="5">
    <source>
        <dbReference type="ARBA" id="ARBA00022692"/>
    </source>
</evidence>
<dbReference type="GO" id="GO:0008955">
    <property type="term" value="F:peptidoglycan glycosyltransferase activity"/>
    <property type="evidence" value="ECO:0007669"/>
    <property type="project" value="UniProtKB-UniRule"/>
</dbReference>
<comment type="subcellular location">
    <subcellularLocation>
        <location evidence="11">Cell inner membrane</location>
        <topology evidence="11">Multi-pass membrane protein</topology>
    </subcellularLocation>
    <subcellularLocation>
        <location evidence="1">Membrane</location>
        <topology evidence="1">Multi-pass membrane protein</topology>
    </subcellularLocation>
</comment>
<evidence type="ECO:0000256" key="11">
    <source>
        <dbReference type="HAMAP-Rule" id="MF_02079"/>
    </source>
</evidence>
<keyword evidence="5 11" id="KW-0812">Transmembrane</keyword>
<dbReference type="AlphaFoldDB" id="A0AAW7X991"/>
<organism evidence="12 13">
    <name type="scientific">Saccharophagus degradans</name>
    <dbReference type="NCBI Taxonomy" id="86304"/>
    <lineage>
        <taxon>Bacteria</taxon>
        <taxon>Pseudomonadati</taxon>
        <taxon>Pseudomonadota</taxon>
        <taxon>Gammaproteobacteria</taxon>
        <taxon>Cellvibrionales</taxon>
        <taxon>Cellvibrionaceae</taxon>
        <taxon>Saccharophagus</taxon>
    </lineage>
</organism>
<evidence type="ECO:0000313" key="13">
    <source>
        <dbReference type="Proteomes" id="UP001169760"/>
    </source>
</evidence>
<keyword evidence="4 11" id="KW-0808">Transferase</keyword>
<dbReference type="EMBL" id="JAUOPB010000014">
    <property type="protein sequence ID" value="MDO6424410.1"/>
    <property type="molecule type" value="Genomic_DNA"/>
</dbReference>
<gene>
    <name evidence="11 12" type="primary">rodA</name>
    <name evidence="11" type="synonym">mrdB</name>
    <name evidence="12" type="ORF">Q4521_18130</name>
</gene>
<proteinExistence type="inferred from homology"/>
<dbReference type="Proteomes" id="UP001169760">
    <property type="component" value="Unassembled WGS sequence"/>
</dbReference>
<dbReference type="PANTHER" id="PTHR30474:SF1">
    <property type="entry name" value="PEPTIDOGLYCAN GLYCOSYLTRANSFERASE MRDB"/>
    <property type="match status" value="1"/>
</dbReference>
<keyword evidence="8 11" id="KW-1133">Transmembrane helix</keyword>
<dbReference type="PANTHER" id="PTHR30474">
    <property type="entry name" value="CELL CYCLE PROTEIN"/>
    <property type="match status" value="1"/>
</dbReference>
<dbReference type="RefSeq" id="WP_011469811.1">
    <property type="nucleotide sequence ID" value="NZ_JAHKPP010000039.1"/>
</dbReference>
<feature type="transmembrane region" description="Helical" evidence="11">
    <location>
        <begin position="174"/>
        <end position="190"/>
    </location>
</feature>
<keyword evidence="2 11" id="KW-1003">Cell membrane</keyword>
<comment type="catalytic activity">
    <reaction evidence="11">
        <text>[GlcNAc-(1-&gt;4)-Mur2Ac(oyl-L-Ala-gamma-D-Glu-L-Lys-D-Ala-D-Ala)](n)-di-trans,octa-cis-undecaprenyl diphosphate + beta-D-GlcNAc-(1-&gt;4)-Mur2Ac(oyl-L-Ala-gamma-D-Glu-L-Lys-D-Ala-D-Ala)-di-trans,octa-cis-undecaprenyl diphosphate = [GlcNAc-(1-&gt;4)-Mur2Ac(oyl-L-Ala-gamma-D-Glu-L-Lys-D-Ala-D-Ala)](n+1)-di-trans,octa-cis-undecaprenyl diphosphate + di-trans,octa-cis-undecaprenyl diphosphate + H(+)</text>
        <dbReference type="Rhea" id="RHEA:23708"/>
        <dbReference type="Rhea" id="RHEA-COMP:9602"/>
        <dbReference type="Rhea" id="RHEA-COMP:9603"/>
        <dbReference type="ChEBI" id="CHEBI:15378"/>
        <dbReference type="ChEBI" id="CHEBI:58405"/>
        <dbReference type="ChEBI" id="CHEBI:60033"/>
        <dbReference type="ChEBI" id="CHEBI:78435"/>
        <dbReference type="EC" id="2.4.99.28"/>
    </reaction>
</comment>
<dbReference type="NCBIfam" id="TIGR02210">
    <property type="entry name" value="rodA_shape"/>
    <property type="match status" value="1"/>
</dbReference>
<feature type="transmembrane region" description="Helical" evidence="11">
    <location>
        <begin position="33"/>
        <end position="52"/>
    </location>
</feature>
<dbReference type="EC" id="2.4.99.28" evidence="11"/>
<evidence type="ECO:0000256" key="4">
    <source>
        <dbReference type="ARBA" id="ARBA00022679"/>
    </source>
</evidence>
<feature type="transmembrane region" description="Helical" evidence="11">
    <location>
        <begin position="197"/>
        <end position="216"/>
    </location>
</feature>
<comment type="function">
    <text evidence="11">Peptidoglycan polymerase that is essential for cell wall elongation.</text>
</comment>
<protein>
    <recommendedName>
        <fullName evidence="11">Peptidoglycan glycosyltransferase MrdB</fullName>
        <shortName evidence="11">PGT</shortName>
        <ecNumber evidence="11">2.4.99.28</ecNumber>
    </recommendedName>
    <alternativeName>
        <fullName evidence="11">Cell elongation protein RodA</fullName>
    </alternativeName>
    <alternativeName>
        <fullName evidence="11">Cell wall polymerase</fullName>
    </alternativeName>
    <alternativeName>
        <fullName evidence="11">Peptidoglycan polymerase</fullName>
        <shortName evidence="11">PG polymerase</shortName>
    </alternativeName>
</protein>
<evidence type="ECO:0000256" key="1">
    <source>
        <dbReference type="ARBA" id="ARBA00004141"/>
    </source>
</evidence>
<dbReference type="InterPro" id="IPR018365">
    <property type="entry name" value="Cell_cycle_FtsW-rel_CS"/>
</dbReference>
<dbReference type="GO" id="GO:0005886">
    <property type="term" value="C:plasma membrane"/>
    <property type="evidence" value="ECO:0007669"/>
    <property type="project" value="UniProtKB-SubCell"/>
</dbReference>
<feature type="transmembrane region" description="Helical" evidence="11">
    <location>
        <begin position="64"/>
        <end position="82"/>
    </location>
</feature>
<evidence type="ECO:0000256" key="2">
    <source>
        <dbReference type="ARBA" id="ARBA00022475"/>
    </source>
</evidence>
<dbReference type="GO" id="GO:0032153">
    <property type="term" value="C:cell division site"/>
    <property type="evidence" value="ECO:0007669"/>
    <property type="project" value="TreeGrafter"/>
</dbReference>
<evidence type="ECO:0000256" key="10">
    <source>
        <dbReference type="ARBA" id="ARBA00023316"/>
    </source>
</evidence>
<feature type="transmembrane region" description="Helical" evidence="11">
    <location>
        <begin position="88"/>
        <end position="108"/>
    </location>
</feature>
<dbReference type="PROSITE" id="PS00428">
    <property type="entry name" value="FTSW_RODA_SPOVE"/>
    <property type="match status" value="1"/>
</dbReference>
<keyword evidence="6 11" id="KW-0133">Cell shape</keyword>
<dbReference type="GeneID" id="98614960"/>
<dbReference type="InterPro" id="IPR011923">
    <property type="entry name" value="RodA/MrdB"/>
</dbReference>
<evidence type="ECO:0000256" key="7">
    <source>
        <dbReference type="ARBA" id="ARBA00022984"/>
    </source>
</evidence>
<keyword evidence="11" id="KW-0997">Cell inner membrane</keyword>
<dbReference type="GO" id="GO:0009252">
    <property type="term" value="P:peptidoglycan biosynthetic process"/>
    <property type="evidence" value="ECO:0007669"/>
    <property type="project" value="UniProtKB-UniRule"/>
</dbReference>
<sequence length="381" mass="41727">MSQKQDFVRRIPDSAHHFGRPTGLWQRIHVDPLLLIILLVLCCFGLLVLYSGGGQSEHIVKRQLIVFGVAYSVMFVVAQLDLQMLRRWAPWLYVAGVGLLVLVFFFGVGAKGAQRWLSLGFIRFQPSEVLKLGVPIAVAAFFSSKVLPPKFLHILVCLGIISVPFVLILKQPDLGTSILIAASGLIVLFLAGLQWRYIIGCVFLIVASAWPMWTYVMKDYQKQRVLTLFNPEADKLGAGWNSIQAKIAIGSGGVDGKGWLHGTQSQLDFLPESHTDFIIAVLAEEFGLLGVLFLLSIYLLLIARGLFIAASSQNMFSRLLAGSITLTFFVYVFVNIGMVSGMLPVVGVPLPLVSYGGTSIVTLMAGFGLLMAIATEKRKPS</sequence>
<evidence type="ECO:0000256" key="3">
    <source>
        <dbReference type="ARBA" id="ARBA00022676"/>
    </source>
</evidence>
<name>A0AAW7X991_9GAMM</name>
<keyword evidence="7 11" id="KW-0573">Peptidoglycan synthesis</keyword>
<feature type="transmembrane region" description="Helical" evidence="11">
    <location>
        <begin position="286"/>
        <end position="307"/>
    </location>
</feature>
<feature type="transmembrane region" description="Helical" evidence="11">
    <location>
        <begin position="352"/>
        <end position="374"/>
    </location>
</feature>
<dbReference type="GO" id="GO:0051301">
    <property type="term" value="P:cell division"/>
    <property type="evidence" value="ECO:0007669"/>
    <property type="project" value="InterPro"/>
</dbReference>
<evidence type="ECO:0000313" key="12">
    <source>
        <dbReference type="EMBL" id="MDO6424410.1"/>
    </source>
</evidence>
<dbReference type="Pfam" id="PF01098">
    <property type="entry name" value="FTSW_RODA_SPOVE"/>
    <property type="match status" value="1"/>
</dbReference>
<comment type="caution">
    <text evidence="12">The sequence shown here is derived from an EMBL/GenBank/DDBJ whole genome shotgun (WGS) entry which is preliminary data.</text>
</comment>
<accession>A0AAW7X991</accession>
<comment type="pathway">
    <text evidence="11">Cell wall biogenesis; peptidoglycan biosynthesis.</text>
</comment>
<evidence type="ECO:0000256" key="9">
    <source>
        <dbReference type="ARBA" id="ARBA00023136"/>
    </source>
</evidence>
<dbReference type="GO" id="GO:0008360">
    <property type="term" value="P:regulation of cell shape"/>
    <property type="evidence" value="ECO:0007669"/>
    <property type="project" value="UniProtKB-KW"/>
</dbReference>
<evidence type="ECO:0000256" key="6">
    <source>
        <dbReference type="ARBA" id="ARBA00022960"/>
    </source>
</evidence>
<keyword evidence="10 11" id="KW-0961">Cell wall biogenesis/degradation</keyword>